<comment type="similarity">
    <text evidence="1">Belongs to the membrane fusion protein (MFP) (TC 8.A.1) family.</text>
</comment>
<name>A0A543PZM2_ACITH</name>
<dbReference type="InterPro" id="IPR058624">
    <property type="entry name" value="MdtA-like_HH"/>
</dbReference>
<dbReference type="RefSeq" id="WP_142089854.1">
    <property type="nucleotide sequence ID" value="NZ_SZUV01000004.1"/>
</dbReference>
<gene>
    <name evidence="6" type="primary">mdtA_6</name>
    <name evidence="6" type="ORF">DLNHIDIE_03174</name>
</gene>
<sequence length="398" mass="42531">MKIIHFTRNRVTLLATPSLRWLRQSAFVVLGLVIVTNLSGCQEAHHRKVPALPVEVASVIQGNLPITVDTLGQAVPIHSVTVTPQVSGTLQAVYVHSGQWVTRGQPLFLINPAMYSAEVAQDKGNLQGEMAQAHYDALQVQAYKPLIAKNYVTMQTYQEAVASAETANATVAADQAALQQAELNLSYTRINAPISGQVGLLTIKSGNLVAANSTTLTTINQTQPIKVQFSLPEKNLGDLRDALKSEADTVQVWNEDQQKLLGHGPITAIDNSVNSSSGTVTAQTTIPNPENAIWSGEYLQVVFTKKRLHDALLIPSLALQEGESGPFVYVIRQGKAVMQPVTFLGQNKGQTAISGTIHVGTQVIVGAPARLRPNASVRAISSTTKAASRTPKKSGGTA</sequence>
<dbReference type="Gene3D" id="2.40.420.20">
    <property type="match status" value="1"/>
</dbReference>
<evidence type="ECO:0000259" key="4">
    <source>
        <dbReference type="Pfam" id="PF25917"/>
    </source>
</evidence>
<evidence type="ECO:0000259" key="3">
    <source>
        <dbReference type="Pfam" id="PF25876"/>
    </source>
</evidence>
<dbReference type="Gene3D" id="1.10.287.470">
    <property type="entry name" value="Helix hairpin bin"/>
    <property type="match status" value="1"/>
</dbReference>
<feature type="domain" description="Multidrug resistance protein MdtA-like beta-barrel" evidence="5">
    <location>
        <begin position="224"/>
        <end position="301"/>
    </location>
</feature>
<dbReference type="GO" id="GO:0030313">
    <property type="term" value="C:cell envelope"/>
    <property type="evidence" value="ECO:0007669"/>
    <property type="project" value="UniProtKB-SubCell"/>
</dbReference>
<accession>A0A543PZM2</accession>
<evidence type="ECO:0000256" key="1">
    <source>
        <dbReference type="ARBA" id="ARBA00009477"/>
    </source>
</evidence>
<dbReference type="EMBL" id="SZUV01000004">
    <property type="protein sequence ID" value="TQN49523.1"/>
    <property type="molecule type" value="Genomic_DNA"/>
</dbReference>
<organism evidence="6 7">
    <name type="scientific">Acidithiobacillus thiooxidans ATCC 19377</name>
    <dbReference type="NCBI Taxonomy" id="637390"/>
    <lineage>
        <taxon>Bacteria</taxon>
        <taxon>Pseudomonadati</taxon>
        <taxon>Pseudomonadota</taxon>
        <taxon>Acidithiobacillia</taxon>
        <taxon>Acidithiobacillales</taxon>
        <taxon>Acidithiobacillaceae</taxon>
        <taxon>Acidithiobacillus</taxon>
    </lineage>
</organism>
<dbReference type="Pfam" id="PF25944">
    <property type="entry name" value="Beta-barrel_RND"/>
    <property type="match status" value="1"/>
</dbReference>
<dbReference type="InterPro" id="IPR006143">
    <property type="entry name" value="RND_pump_MFP"/>
</dbReference>
<reference evidence="6 7" key="1">
    <citation type="submission" date="2019-03" db="EMBL/GenBank/DDBJ databases">
        <title>New insights into Acidothiobacillus thiooxidans sulfur metabolism through coupled gene expression, solution geochemistry, microscopy and spectroscopy analyses.</title>
        <authorList>
            <person name="Camacho D."/>
            <person name="Frazao R."/>
            <person name="Fouillen A."/>
            <person name="Nanci A."/>
            <person name="Lang B.F."/>
            <person name="Apte S.C."/>
            <person name="Baron C."/>
            <person name="Warren L.A."/>
        </authorList>
    </citation>
    <scope>NUCLEOTIDE SEQUENCE [LARGE SCALE GENOMIC DNA]</scope>
    <source>
        <strain evidence="6 7">ATCC 19377</strain>
    </source>
</reference>
<dbReference type="GO" id="GO:0022857">
    <property type="term" value="F:transmembrane transporter activity"/>
    <property type="evidence" value="ECO:0007669"/>
    <property type="project" value="InterPro"/>
</dbReference>
<dbReference type="AlphaFoldDB" id="A0A543PZM2"/>
<feature type="domain" description="Multidrug resistance protein MdtA-like alpha-helical hairpin" evidence="3">
    <location>
        <begin position="120"/>
        <end position="188"/>
    </location>
</feature>
<dbReference type="GO" id="GO:0046677">
    <property type="term" value="P:response to antibiotic"/>
    <property type="evidence" value="ECO:0007669"/>
    <property type="project" value="TreeGrafter"/>
</dbReference>
<proteinExistence type="inferred from homology"/>
<feature type="region of interest" description="Disordered" evidence="2">
    <location>
        <begin position="378"/>
        <end position="398"/>
    </location>
</feature>
<dbReference type="InterPro" id="IPR058626">
    <property type="entry name" value="MdtA-like_b-barrel"/>
</dbReference>
<dbReference type="Pfam" id="PF25876">
    <property type="entry name" value="HH_MFP_RND"/>
    <property type="match status" value="1"/>
</dbReference>
<comment type="caution">
    <text evidence="6">The sequence shown here is derived from an EMBL/GenBank/DDBJ whole genome shotgun (WGS) entry which is preliminary data.</text>
</comment>
<dbReference type="GO" id="GO:0005886">
    <property type="term" value="C:plasma membrane"/>
    <property type="evidence" value="ECO:0007669"/>
    <property type="project" value="TreeGrafter"/>
</dbReference>
<protein>
    <submittedName>
        <fullName evidence="6">Multidrug resistance protein MdtA</fullName>
    </submittedName>
</protein>
<dbReference type="SUPFAM" id="SSF111369">
    <property type="entry name" value="HlyD-like secretion proteins"/>
    <property type="match status" value="1"/>
</dbReference>
<evidence type="ECO:0000313" key="6">
    <source>
        <dbReference type="EMBL" id="TQN49523.1"/>
    </source>
</evidence>
<dbReference type="Proteomes" id="UP000315403">
    <property type="component" value="Unassembled WGS sequence"/>
</dbReference>
<dbReference type="Gene3D" id="2.40.30.170">
    <property type="match status" value="1"/>
</dbReference>
<dbReference type="PANTHER" id="PTHR30158">
    <property type="entry name" value="ACRA/E-RELATED COMPONENT OF DRUG EFFLUX TRANSPORTER"/>
    <property type="match status" value="1"/>
</dbReference>
<evidence type="ECO:0000313" key="7">
    <source>
        <dbReference type="Proteomes" id="UP000315403"/>
    </source>
</evidence>
<dbReference type="InterPro" id="IPR058625">
    <property type="entry name" value="MdtA-like_BSH"/>
</dbReference>
<dbReference type="NCBIfam" id="TIGR01730">
    <property type="entry name" value="RND_mfp"/>
    <property type="match status" value="1"/>
</dbReference>
<feature type="domain" description="Multidrug resistance protein MdtA-like barrel-sandwich hybrid" evidence="4">
    <location>
        <begin position="79"/>
        <end position="216"/>
    </location>
</feature>
<evidence type="ECO:0000256" key="2">
    <source>
        <dbReference type="SAM" id="MobiDB-lite"/>
    </source>
</evidence>
<dbReference type="Gene3D" id="2.40.50.100">
    <property type="match status" value="1"/>
</dbReference>
<evidence type="ECO:0000259" key="5">
    <source>
        <dbReference type="Pfam" id="PF25944"/>
    </source>
</evidence>
<dbReference type="Pfam" id="PF25917">
    <property type="entry name" value="BSH_RND"/>
    <property type="match status" value="1"/>
</dbReference>